<dbReference type="SUPFAM" id="SSF53756">
    <property type="entry name" value="UDP-Glycosyltransferase/glycogen phosphorylase"/>
    <property type="match status" value="1"/>
</dbReference>
<accession>A0ABR8IVC9</accession>
<organism evidence="1 2">
    <name type="scientific">Aphanizomenon flos-aquae FACHB-1249</name>
    <dbReference type="NCBI Taxonomy" id="2692889"/>
    <lineage>
        <taxon>Bacteria</taxon>
        <taxon>Bacillati</taxon>
        <taxon>Cyanobacteriota</taxon>
        <taxon>Cyanophyceae</taxon>
        <taxon>Nostocales</taxon>
        <taxon>Aphanizomenonaceae</taxon>
        <taxon>Aphanizomenon</taxon>
    </lineage>
</organism>
<comment type="caution">
    <text evidence="1">The sequence shown here is derived from an EMBL/GenBank/DDBJ whole genome shotgun (WGS) entry which is preliminary data.</text>
</comment>
<evidence type="ECO:0000313" key="1">
    <source>
        <dbReference type="EMBL" id="MBD2687330.1"/>
    </source>
</evidence>
<protein>
    <submittedName>
        <fullName evidence="1">Glycosyltransferase</fullName>
    </submittedName>
</protein>
<name>A0ABR8IVC9_APHFL</name>
<proteinExistence type="predicted"/>
<gene>
    <name evidence="1" type="ORF">H6G43_19430</name>
</gene>
<sequence length="367" mass="42213">MKIAIITRNLPPYPCGISDHTILLAKALEYEGHKVTIIAGRGQVDHNRLIIEDDWSSPGLSHLLTKLEQLDVDHIVLQYTPLMYSHNQGRQDFAFVKFWQACSQRWQTSIIIHETYFQLWTYPLSWWKGEIQKRLLKTLVDISYFVFTASQPLVDELISWGYAEKTTRLPLGSNFPFVPTNRDIFRQQHSIIPETVILTIFGGGTALKWKRDFVNKLDGYLLTQKIPVSWLFIGGVPLEWFTLSHPILNPGRLSEIEISQWLQISDIFLVPHQCGLNAKRGTVMAALQHDLPIVGTSGYMTDAFWTELEGVTLVPVNNSHQWCKSVVNICNDVLLRQSHGSSNRDYYQNYLTWEKISNIFLEGIKEI</sequence>
<reference evidence="1 2" key="1">
    <citation type="journal article" date="2020" name="ISME J.">
        <title>Comparative genomics reveals insights into cyanobacterial evolution and habitat adaptation.</title>
        <authorList>
            <person name="Chen M.Y."/>
            <person name="Teng W.K."/>
            <person name="Zhao L."/>
            <person name="Hu C.X."/>
            <person name="Zhou Y.K."/>
            <person name="Han B.P."/>
            <person name="Song L.R."/>
            <person name="Shu W.S."/>
        </authorList>
    </citation>
    <scope>NUCLEOTIDE SEQUENCE [LARGE SCALE GENOMIC DNA]</scope>
    <source>
        <strain evidence="1 2">FACHB-1249</strain>
    </source>
</reference>
<dbReference type="Proteomes" id="UP000660270">
    <property type="component" value="Unassembled WGS sequence"/>
</dbReference>
<dbReference type="EMBL" id="JACJTM010000071">
    <property type="protein sequence ID" value="MBD2687330.1"/>
    <property type="molecule type" value="Genomic_DNA"/>
</dbReference>
<keyword evidence="2" id="KW-1185">Reference proteome</keyword>
<dbReference type="Gene3D" id="3.40.50.2000">
    <property type="entry name" value="Glycogen Phosphorylase B"/>
    <property type="match status" value="2"/>
</dbReference>
<dbReference type="CDD" id="cd03801">
    <property type="entry name" value="GT4_PimA-like"/>
    <property type="match status" value="1"/>
</dbReference>
<dbReference type="RefSeq" id="WP_190589290.1">
    <property type="nucleotide sequence ID" value="NZ_JACJTM010000071.1"/>
</dbReference>
<evidence type="ECO:0000313" key="2">
    <source>
        <dbReference type="Proteomes" id="UP000660270"/>
    </source>
</evidence>